<accession>A0ABT0R1M9</accession>
<comment type="caution">
    <text evidence="2">The sequence shown here is derived from an EMBL/GenBank/DDBJ whole genome shotgun (WGS) entry which is preliminary data.</text>
</comment>
<protein>
    <recommendedName>
        <fullName evidence="4">DoxX family membrane protein</fullName>
    </recommendedName>
</protein>
<keyword evidence="3" id="KW-1185">Reference proteome</keyword>
<reference evidence="2" key="1">
    <citation type="submission" date="2022-02" db="EMBL/GenBank/DDBJ databases">
        <authorList>
            <person name="Lee M."/>
            <person name="Kim S.-J."/>
            <person name="Jung M.-Y."/>
        </authorList>
    </citation>
    <scope>NUCLEOTIDE SEQUENCE</scope>
    <source>
        <strain evidence="2">JHP9</strain>
    </source>
</reference>
<gene>
    <name evidence="2" type="ORF">Bequi_10445</name>
</gene>
<sequence length="184" mass="19584">MSLLRRLARPALAAPFIVEGVRTAISPEREISVAPAAFAQVDRALQSSPAPSFLDARSILRLSGAVAAGAGFLYATGRAPRLASGVLLATTTVGLAGRKKVWELKGAERTDEITSILKDAGLLGGIMLALVDREGRPSLGYQVGQFVERTQKQATKSQQRLEKKADALGKKVQKKADELADQFS</sequence>
<proteinExistence type="predicted"/>
<evidence type="ECO:0008006" key="4">
    <source>
        <dbReference type="Google" id="ProtNLM"/>
    </source>
</evidence>
<dbReference type="Proteomes" id="UP001203761">
    <property type="component" value="Unassembled WGS sequence"/>
</dbReference>
<evidence type="ECO:0000256" key="1">
    <source>
        <dbReference type="SAM" id="MobiDB-lite"/>
    </source>
</evidence>
<feature type="region of interest" description="Disordered" evidence="1">
    <location>
        <begin position="152"/>
        <end position="184"/>
    </location>
</feature>
<feature type="compositionally biased region" description="Basic and acidic residues" evidence="1">
    <location>
        <begin position="159"/>
        <end position="178"/>
    </location>
</feature>
<name>A0ABT0R1M9_9MICO</name>
<organism evidence="2 3">
    <name type="scientific">Brachybacterium equifaecis</name>
    <dbReference type="NCBI Taxonomy" id="2910770"/>
    <lineage>
        <taxon>Bacteria</taxon>
        <taxon>Bacillati</taxon>
        <taxon>Actinomycetota</taxon>
        <taxon>Actinomycetes</taxon>
        <taxon>Micrococcales</taxon>
        <taxon>Dermabacteraceae</taxon>
        <taxon>Brachybacterium</taxon>
    </lineage>
</organism>
<dbReference type="EMBL" id="JAKNCJ010000005">
    <property type="protein sequence ID" value="MCL6423801.1"/>
    <property type="molecule type" value="Genomic_DNA"/>
</dbReference>
<evidence type="ECO:0000313" key="2">
    <source>
        <dbReference type="EMBL" id="MCL6423801.1"/>
    </source>
</evidence>
<dbReference type="RefSeq" id="WP_249737879.1">
    <property type="nucleotide sequence ID" value="NZ_JAKNCJ010000005.1"/>
</dbReference>
<evidence type="ECO:0000313" key="3">
    <source>
        <dbReference type="Proteomes" id="UP001203761"/>
    </source>
</evidence>